<name>A0A024S4P4_HYPJR</name>
<evidence type="ECO:0000313" key="3">
    <source>
        <dbReference type="Proteomes" id="UP000024376"/>
    </source>
</evidence>
<dbReference type="EMBL" id="KI911158">
    <property type="protein sequence ID" value="ETR99186.1"/>
    <property type="molecule type" value="Genomic_DNA"/>
</dbReference>
<feature type="region of interest" description="Disordered" evidence="1">
    <location>
        <begin position="1"/>
        <end position="36"/>
    </location>
</feature>
<sequence length="280" mass="31440">MSRFVVINEAGRRGESAQPESTAINHPGEKAGEPRHTPCATCVRRLTSDPKSQDQPCYSHTGRNATKCFQCSSKKSPCRELPSDAVAFGREFQKATIKRYQGQVVNDWKNLGEKTLGAIYMAKQQQRQRVRQGLAGIAPITGPESRIEDDTSEHGQSQVDSEECMPSVHEQLQQPQPPRQEEPAQLNSKFQPPIQDMASRQDLQDLRAQILHDVQQTLGESRQSQSQRQDESRDQDFAPPTLPAGERPTERNSLHETVRDIIDSAQRSREGVATIVIHFH</sequence>
<evidence type="ECO:0000256" key="1">
    <source>
        <dbReference type="SAM" id="MobiDB-lite"/>
    </source>
</evidence>
<dbReference type="OrthoDB" id="4899925at2759"/>
<feature type="compositionally biased region" description="Basic and acidic residues" evidence="1">
    <location>
        <begin position="27"/>
        <end position="36"/>
    </location>
</feature>
<dbReference type="Proteomes" id="UP000024376">
    <property type="component" value="Unassembled WGS sequence"/>
</dbReference>
<gene>
    <name evidence="2" type="ORF">M419DRAFT_87187</name>
</gene>
<proteinExistence type="predicted"/>
<dbReference type="KEGG" id="trr:M419DRAFT_87187"/>
<dbReference type="HOGENOM" id="CLU_994205_0_0_1"/>
<accession>A0A024S4P4</accession>
<feature type="region of interest" description="Disordered" evidence="1">
    <location>
        <begin position="136"/>
        <end position="186"/>
    </location>
</feature>
<organism evidence="2 3">
    <name type="scientific">Hypocrea jecorina (strain ATCC 56765 / BCRC 32924 / NRRL 11460 / Rut C-30)</name>
    <name type="common">Trichoderma reesei</name>
    <dbReference type="NCBI Taxonomy" id="1344414"/>
    <lineage>
        <taxon>Eukaryota</taxon>
        <taxon>Fungi</taxon>
        <taxon>Dikarya</taxon>
        <taxon>Ascomycota</taxon>
        <taxon>Pezizomycotina</taxon>
        <taxon>Sordariomycetes</taxon>
        <taxon>Hypocreomycetidae</taxon>
        <taxon>Hypocreales</taxon>
        <taxon>Hypocreaceae</taxon>
        <taxon>Trichoderma</taxon>
    </lineage>
</organism>
<dbReference type="AlphaFoldDB" id="A0A024S4P4"/>
<feature type="region of interest" description="Disordered" evidence="1">
    <location>
        <begin position="218"/>
        <end position="255"/>
    </location>
</feature>
<protein>
    <submittedName>
        <fullName evidence="2">Uncharacterized protein</fullName>
    </submittedName>
</protein>
<evidence type="ECO:0000313" key="2">
    <source>
        <dbReference type="EMBL" id="ETR99186.1"/>
    </source>
</evidence>
<reference evidence="3" key="1">
    <citation type="journal article" date="2013" name="Ind. Biotechnol.">
        <title>Comparative genomics analysis of Trichoderma reesei strains.</title>
        <authorList>
            <person name="Koike H."/>
            <person name="Aerts A."/>
            <person name="LaButti K."/>
            <person name="Grigoriev I.V."/>
            <person name="Baker S.E."/>
        </authorList>
    </citation>
    <scope>NUCLEOTIDE SEQUENCE [LARGE SCALE GENOMIC DNA]</scope>
    <source>
        <strain evidence="3">ATCC 56765 / BCRC 32924 / NRRL 11460 / Rut C-30</strain>
    </source>
</reference>